<evidence type="ECO:0000313" key="2">
    <source>
        <dbReference type="EMBL" id="EYD74552.1"/>
    </source>
</evidence>
<dbReference type="STRING" id="442562.Rumeso_03848"/>
<gene>
    <name evidence="2" type="ORF">Rumeso_03848</name>
</gene>
<organism evidence="2 3">
    <name type="scientific">Rubellimicrobium mesophilum DSM 19309</name>
    <dbReference type="NCBI Taxonomy" id="442562"/>
    <lineage>
        <taxon>Bacteria</taxon>
        <taxon>Pseudomonadati</taxon>
        <taxon>Pseudomonadota</taxon>
        <taxon>Alphaproteobacteria</taxon>
        <taxon>Rhodobacterales</taxon>
        <taxon>Roseobacteraceae</taxon>
        <taxon>Rubellimicrobium</taxon>
    </lineage>
</organism>
<name>A0A017HJB6_9RHOB</name>
<evidence type="ECO:0000256" key="1">
    <source>
        <dbReference type="SAM" id="MobiDB-lite"/>
    </source>
</evidence>
<proteinExistence type="predicted"/>
<accession>A0A017HJB6</accession>
<dbReference type="Proteomes" id="UP000019666">
    <property type="component" value="Unassembled WGS sequence"/>
</dbReference>
<sequence>MARCDAALSGVSLATSLREGPGGPICGPERLARAGASPTRSGPEGSSRNETRLGRVQPLTVGPLEQGGRRWRLPSPSGPDAAKGLRCPMRSRARVLPREPSFVPGPSS</sequence>
<dbReference type="HOGENOM" id="CLU_2195002_0_0_5"/>
<dbReference type="AlphaFoldDB" id="A0A017HJB6"/>
<feature type="region of interest" description="Disordered" evidence="1">
    <location>
        <begin position="1"/>
        <end position="108"/>
    </location>
</feature>
<comment type="caution">
    <text evidence="2">The sequence shown here is derived from an EMBL/GenBank/DDBJ whole genome shotgun (WGS) entry which is preliminary data.</text>
</comment>
<evidence type="ECO:0000313" key="3">
    <source>
        <dbReference type="Proteomes" id="UP000019666"/>
    </source>
</evidence>
<keyword evidence="3" id="KW-1185">Reference proteome</keyword>
<dbReference type="EMBL" id="AOSK01000111">
    <property type="protein sequence ID" value="EYD74552.1"/>
    <property type="molecule type" value="Genomic_DNA"/>
</dbReference>
<protein>
    <submittedName>
        <fullName evidence="2">Uncharacterized protein</fullName>
    </submittedName>
</protein>
<reference evidence="2 3" key="1">
    <citation type="submission" date="2013-02" db="EMBL/GenBank/DDBJ databases">
        <authorList>
            <person name="Fiebig A."/>
            <person name="Goeker M."/>
            <person name="Klenk H.-P.P."/>
        </authorList>
    </citation>
    <scope>NUCLEOTIDE SEQUENCE [LARGE SCALE GENOMIC DNA]</scope>
    <source>
        <strain evidence="2 3">DSM 19309</strain>
    </source>
</reference>